<keyword evidence="2" id="KW-1185">Reference proteome</keyword>
<sequence>MSSRRDHWWSLLDVPNAERTWQSIDLLLWEGYASQTADLFVAPKMLTSIKYTNNEAPAEITVSTLGSAAALQFPRRHFAQNILASEADWFSQYTVACRPLFFSYYLGLQPAYTLFIMCNQPSPLHPGTNTTHIYGEEVPPLNFATDWMGVATTFAVFSATLTGIYPNAGDSHDDWIFAIVVLGTKGNTHKSDA</sequence>
<dbReference type="EMBL" id="ML741807">
    <property type="protein sequence ID" value="KAE8325514.1"/>
    <property type="molecule type" value="Genomic_DNA"/>
</dbReference>
<reference evidence="2" key="1">
    <citation type="submission" date="2019-04" db="EMBL/GenBank/DDBJ databases">
        <title>Friends and foes A comparative genomics studyof 23 Aspergillus species from section Flavi.</title>
        <authorList>
            <consortium name="DOE Joint Genome Institute"/>
            <person name="Kjaerbolling I."/>
            <person name="Vesth T."/>
            <person name="Frisvad J.C."/>
            <person name="Nybo J.L."/>
            <person name="Theobald S."/>
            <person name="Kildgaard S."/>
            <person name="Isbrandt T."/>
            <person name="Kuo A."/>
            <person name="Sato A."/>
            <person name="Lyhne E.K."/>
            <person name="Kogle M.E."/>
            <person name="Wiebenga A."/>
            <person name="Kun R.S."/>
            <person name="Lubbers R.J."/>
            <person name="Makela M.R."/>
            <person name="Barry K."/>
            <person name="Chovatia M."/>
            <person name="Clum A."/>
            <person name="Daum C."/>
            <person name="Haridas S."/>
            <person name="He G."/>
            <person name="LaButti K."/>
            <person name="Lipzen A."/>
            <person name="Mondo S."/>
            <person name="Riley R."/>
            <person name="Salamov A."/>
            <person name="Simmons B.A."/>
            <person name="Magnuson J.K."/>
            <person name="Henrissat B."/>
            <person name="Mortensen U.H."/>
            <person name="Larsen T.O."/>
            <person name="Devries R.P."/>
            <person name="Grigoriev I.V."/>
            <person name="Machida M."/>
            <person name="Baker S.E."/>
            <person name="Andersen M.R."/>
        </authorList>
    </citation>
    <scope>NUCLEOTIDE SEQUENCE [LARGE SCALE GENOMIC DNA]</scope>
    <source>
        <strain evidence="2">CBS 130017</strain>
    </source>
</reference>
<evidence type="ECO:0000313" key="1">
    <source>
        <dbReference type="EMBL" id="KAE8325514.1"/>
    </source>
</evidence>
<organism evidence="1 2">
    <name type="scientific">Aspergillus sergii</name>
    <dbReference type="NCBI Taxonomy" id="1034303"/>
    <lineage>
        <taxon>Eukaryota</taxon>
        <taxon>Fungi</taxon>
        <taxon>Dikarya</taxon>
        <taxon>Ascomycota</taxon>
        <taxon>Pezizomycotina</taxon>
        <taxon>Eurotiomycetes</taxon>
        <taxon>Eurotiomycetidae</taxon>
        <taxon>Eurotiales</taxon>
        <taxon>Aspergillaceae</taxon>
        <taxon>Aspergillus</taxon>
        <taxon>Aspergillus subgen. Circumdati</taxon>
    </lineage>
</organism>
<gene>
    <name evidence="1" type="ORF">BDV39DRAFT_206853</name>
</gene>
<accession>A0A5N6WX75</accession>
<name>A0A5N6WX75_9EURO</name>
<dbReference type="AlphaFoldDB" id="A0A5N6WX75"/>
<dbReference type="Proteomes" id="UP000325945">
    <property type="component" value="Unassembled WGS sequence"/>
</dbReference>
<proteinExistence type="predicted"/>
<evidence type="ECO:0000313" key="2">
    <source>
        <dbReference type="Proteomes" id="UP000325945"/>
    </source>
</evidence>
<protein>
    <submittedName>
        <fullName evidence="1">Uncharacterized protein</fullName>
    </submittedName>
</protein>